<feature type="domain" description="DUF4132" evidence="1">
    <location>
        <begin position="831"/>
        <end position="1007"/>
    </location>
</feature>
<reference evidence="2" key="1">
    <citation type="submission" date="2021-01" db="EMBL/GenBank/DDBJ databases">
        <title>Whole genome shotgun sequence of Virgisporangium aurantiacum NBRC 16421.</title>
        <authorList>
            <person name="Komaki H."/>
            <person name="Tamura T."/>
        </authorList>
    </citation>
    <scope>NUCLEOTIDE SEQUENCE</scope>
    <source>
        <strain evidence="2">NBRC 16421</strain>
    </source>
</reference>
<proteinExistence type="predicted"/>
<dbReference type="InterPro" id="IPR025406">
    <property type="entry name" value="DUF4132"/>
</dbReference>
<keyword evidence="3" id="KW-1185">Reference proteome</keyword>
<evidence type="ECO:0000259" key="1">
    <source>
        <dbReference type="Pfam" id="PF13569"/>
    </source>
</evidence>
<dbReference type="AlphaFoldDB" id="A0A8J3ZFA0"/>
<sequence length="1093" mass="119988">MTTTWKWPGDWLSTVLPRRSGGGKLGGAPEPPPVDLAVSRDVFASVLKSARSWLEHDGHEPRLHAAALKSLDCPPAERTPWGTAALLTMRVTDDDTWAPVVDHLLAEHGAVFAAATLAEMAGQEFDWSSGQGRRLGYFRGWTYRTPQARWASLARRLRIRLVDVSDAKYVRVVAAIAFYRTGVFTQRCLTSYLAPDQSPWVAADCADAVALGQTVDAQLLFGAASTVEQFRQVGAHYSTQAGVETVGGVATVLDVLGVDAVPVLEKWAGGRSTRETLQPIWTALAALPSDEALATLFRKSGSRYAMPYVRRAMDRDPERAMRVLARSDESDLLRDHVLTRTEVAVRMLPELDDDAARRIRVHLDPLLDPLLDPDAAEQRVPAADLPPLLHRPPWTEKKRVKRVTVAGLEAKPEAAMAWLPGEREERAPNLPAVGPEPAPEQVEELLAGQVDRYDAERLLATWPEETLRPVLDRVPIEPREYDFQDNDAQWIVAARFGADALPSVLAAARKGLKFNIEPLMPFAATEVAVAMADWYDRLVSVRAVARAWFGRHPEVAARALVPPALGRAGRDRRQAERVLLMLAAAGFEAEVRTAAAGYGPEAGAGIDTLLRTDPLRVLPARIPALPTWLDPRLLPPLRVPDGRALPVEAVGHVCTVLAMSTMDEPYPGVDVVRATCDPASLEAFGWALYDRWDDAGFPVRERWILGALGLIGGDDTADRLVPLIVGWPSGNARTRASLGLDVLCAIGTDKALMHLDRLARKADTDTVAGGARERIDAIAAARELTPEQLADRLVPDFDLDPDGRMTLDYGPRTFVVGFDEQLRPFAADGAGKRLKTLPKPGVRDDPQKAATEYKRFAALKRTVRTIAAEQVRRFEHAMVWQRRWPASELATLFAVHPLLQHLVRRLVWGVYEGDETIGAFRIAEDRTYADVADDPYEVADDAVVGVAHPLHLGADLPAWAETFADYEILQPFAQLGRETYDSTEPLDRYRGRTTTGGRALGLRNRGWDLDDDHRGGRSLDRLLPGGLQAYVVFTPGMNFLDGFDPKETQTVESIGVYRLAGALPGQDSSAVGVDELDPVTRSEVLRDLTQVLG</sequence>
<comment type="caution">
    <text evidence="2">The sequence shown here is derived from an EMBL/GenBank/DDBJ whole genome shotgun (WGS) entry which is preliminary data.</text>
</comment>
<accession>A0A8J3ZFA0</accession>
<dbReference type="Proteomes" id="UP000612585">
    <property type="component" value="Unassembled WGS sequence"/>
</dbReference>
<organism evidence="2 3">
    <name type="scientific">Virgisporangium aurantiacum</name>
    <dbReference type="NCBI Taxonomy" id="175570"/>
    <lineage>
        <taxon>Bacteria</taxon>
        <taxon>Bacillati</taxon>
        <taxon>Actinomycetota</taxon>
        <taxon>Actinomycetes</taxon>
        <taxon>Micromonosporales</taxon>
        <taxon>Micromonosporaceae</taxon>
        <taxon>Virgisporangium</taxon>
    </lineage>
</organism>
<protein>
    <recommendedName>
        <fullName evidence="1">DUF4132 domain-containing protein</fullName>
    </recommendedName>
</protein>
<dbReference type="RefSeq" id="WP_204005308.1">
    <property type="nucleotide sequence ID" value="NZ_BOPG01000058.1"/>
</dbReference>
<evidence type="ECO:0000313" key="3">
    <source>
        <dbReference type="Proteomes" id="UP000612585"/>
    </source>
</evidence>
<gene>
    <name evidence="2" type="ORF">Vau01_082660</name>
</gene>
<evidence type="ECO:0000313" key="2">
    <source>
        <dbReference type="EMBL" id="GIJ60750.1"/>
    </source>
</evidence>
<dbReference type="EMBL" id="BOPG01000058">
    <property type="protein sequence ID" value="GIJ60750.1"/>
    <property type="molecule type" value="Genomic_DNA"/>
</dbReference>
<name>A0A8J3ZFA0_9ACTN</name>
<dbReference type="Pfam" id="PF13569">
    <property type="entry name" value="DUF4132"/>
    <property type="match status" value="1"/>
</dbReference>